<dbReference type="InterPro" id="IPR050640">
    <property type="entry name" value="Bact_2-comp_sensor_kinase"/>
</dbReference>
<evidence type="ECO:0000313" key="17">
    <source>
        <dbReference type="EMBL" id="MBB4412068.1"/>
    </source>
</evidence>
<comment type="subcellular location">
    <subcellularLocation>
        <location evidence="2">Cell membrane</location>
        <topology evidence="2">Multi-pass membrane protein</topology>
    </subcellularLocation>
</comment>
<gene>
    <name evidence="17" type="ORF">GGE31_002581</name>
    <name evidence="16" type="ORF">GGE33_003473</name>
    <name evidence="18" type="ORF">GGE35_002521</name>
</gene>
<evidence type="ECO:0000256" key="11">
    <source>
        <dbReference type="ARBA" id="ARBA00022989"/>
    </source>
</evidence>
<keyword evidence="5" id="KW-0597">Phosphoprotein</keyword>
<evidence type="ECO:0000313" key="19">
    <source>
        <dbReference type="Proteomes" id="UP000520770"/>
    </source>
</evidence>
<dbReference type="InterPro" id="IPR010559">
    <property type="entry name" value="Sig_transdc_His_kin_internal"/>
</dbReference>
<dbReference type="GO" id="GO:0000155">
    <property type="term" value="F:phosphorelay sensor kinase activity"/>
    <property type="evidence" value="ECO:0007669"/>
    <property type="project" value="InterPro"/>
</dbReference>
<feature type="transmembrane region" description="Helical" evidence="14">
    <location>
        <begin position="41"/>
        <end position="59"/>
    </location>
</feature>
<keyword evidence="11 14" id="KW-1133">Transmembrane helix</keyword>
<evidence type="ECO:0000256" key="10">
    <source>
        <dbReference type="ARBA" id="ARBA00022840"/>
    </source>
</evidence>
<evidence type="ECO:0000313" key="18">
    <source>
        <dbReference type="EMBL" id="MBB4446699.1"/>
    </source>
</evidence>
<keyword evidence="9 17" id="KW-0418">Kinase</keyword>
<dbReference type="Pfam" id="PF06580">
    <property type="entry name" value="His_kinase"/>
    <property type="match status" value="1"/>
</dbReference>
<evidence type="ECO:0000256" key="1">
    <source>
        <dbReference type="ARBA" id="ARBA00000085"/>
    </source>
</evidence>
<dbReference type="InterPro" id="IPR005467">
    <property type="entry name" value="His_kinase_dom"/>
</dbReference>
<dbReference type="SUPFAM" id="SSF55781">
    <property type="entry name" value="GAF domain-like"/>
    <property type="match status" value="1"/>
</dbReference>
<dbReference type="InterPro" id="IPR029016">
    <property type="entry name" value="GAF-like_dom_sf"/>
</dbReference>
<feature type="transmembrane region" description="Helical" evidence="14">
    <location>
        <begin position="161"/>
        <end position="182"/>
    </location>
</feature>
<dbReference type="AlphaFoldDB" id="A0A7W6TEK6"/>
<keyword evidence="7 14" id="KW-0812">Transmembrane</keyword>
<evidence type="ECO:0000313" key="20">
    <source>
        <dbReference type="Proteomes" id="UP000524535"/>
    </source>
</evidence>
<evidence type="ECO:0000256" key="14">
    <source>
        <dbReference type="SAM" id="Phobius"/>
    </source>
</evidence>
<dbReference type="InterPro" id="IPR036890">
    <property type="entry name" value="HATPase_C_sf"/>
</dbReference>
<dbReference type="InterPro" id="IPR011620">
    <property type="entry name" value="Sig_transdc_His_kinase_LytS_TM"/>
</dbReference>
<dbReference type="Gene3D" id="3.30.450.40">
    <property type="match status" value="1"/>
</dbReference>
<evidence type="ECO:0000256" key="12">
    <source>
        <dbReference type="ARBA" id="ARBA00023012"/>
    </source>
</evidence>
<protein>
    <recommendedName>
        <fullName evidence="3">histidine kinase</fullName>
        <ecNumber evidence="3">2.7.13.3</ecNumber>
    </recommendedName>
</protein>
<dbReference type="Pfam" id="PF07694">
    <property type="entry name" value="5TM-5TMR_LYT"/>
    <property type="match status" value="1"/>
</dbReference>
<dbReference type="EC" id="2.7.13.3" evidence="3"/>
<dbReference type="Proteomes" id="UP000524535">
    <property type="component" value="Unassembled WGS sequence"/>
</dbReference>
<reference evidence="19 20" key="1">
    <citation type="submission" date="2020-08" db="EMBL/GenBank/DDBJ databases">
        <title>Genomic Encyclopedia of Type Strains, Phase IV (KMG-V): Genome sequencing to study the core and pangenomes of soil and plant-associated prokaryotes.</title>
        <authorList>
            <person name="Whitman W."/>
        </authorList>
    </citation>
    <scope>NUCLEOTIDE SEQUENCE [LARGE SCALE GENOMIC DNA]</scope>
    <source>
        <strain evidence="17 20">SEMIA 444</strain>
        <strain evidence="16 19">SEMIA 448</strain>
        <strain evidence="18 21">SEMIA 452</strain>
    </source>
</reference>
<dbReference type="GO" id="GO:0071555">
    <property type="term" value="P:cell wall organization"/>
    <property type="evidence" value="ECO:0007669"/>
    <property type="project" value="InterPro"/>
</dbReference>
<dbReference type="Gene3D" id="1.10.1760.20">
    <property type="match status" value="1"/>
</dbReference>
<keyword evidence="10" id="KW-0067">ATP-binding</keyword>
<feature type="transmembrane region" description="Helical" evidence="14">
    <location>
        <begin position="131"/>
        <end position="155"/>
    </location>
</feature>
<keyword evidence="6 17" id="KW-0808">Transferase</keyword>
<evidence type="ECO:0000256" key="8">
    <source>
        <dbReference type="ARBA" id="ARBA00022741"/>
    </source>
</evidence>
<evidence type="ECO:0000259" key="15">
    <source>
        <dbReference type="PROSITE" id="PS50109"/>
    </source>
</evidence>
<accession>A0A7W6TEK6</accession>
<dbReference type="Pfam" id="PF02518">
    <property type="entry name" value="HATPase_c"/>
    <property type="match status" value="1"/>
</dbReference>
<dbReference type="PANTHER" id="PTHR34220">
    <property type="entry name" value="SENSOR HISTIDINE KINASE YPDA"/>
    <property type="match status" value="1"/>
</dbReference>
<evidence type="ECO:0000313" key="21">
    <source>
        <dbReference type="Proteomes" id="UP000576087"/>
    </source>
</evidence>
<proteinExistence type="predicted"/>
<dbReference type="EMBL" id="JACIGY010000003">
    <property type="protein sequence ID" value="MBB4412068.1"/>
    <property type="molecule type" value="Genomic_DNA"/>
</dbReference>
<evidence type="ECO:0000256" key="5">
    <source>
        <dbReference type="ARBA" id="ARBA00022553"/>
    </source>
</evidence>
<dbReference type="EMBL" id="JACIHM010000003">
    <property type="protein sequence ID" value="MBB4446699.1"/>
    <property type="molecule type" value="Genomic_DNA"/>
</dbReference>
<dbReference type="EMBL" id="JACIGW010000003">
    <property type="protein sequence ID" value="MBB4349711.1"/>
    <property type="molecule type" value="Genomic_DNA"/>
</dbReference>
<keyword evidence="12" id="KW-0902">Two-component regulatory system</keyword>
<keyword evidence="20" id="KW-1185">Reference proteome</keyword>
<evidence type="ECO:0000256" key="3">
    <source>
        <dbReference type="ARBA" id="ARBA00012438"/>
    </source>
</evidence>
<organism evidence="17 20">
    <name type="scientific">Aliirhizobium cellulosilyticum</name>
    <dbReference type="NCBI Taxonomy" id="393664"/>
    <lineage>
        <taxon>Bacteria</taxon>
        <taxon>Pseudomonadati</taxon>
        <taxon>Pseudomonadota</taxon>
        <taxon>Alphaproteobacteria</taxon>
        <taxon>Hyphomicrobiales</taxon>
        <taxon>Rhizobiaceae</taxon>
        <taxon>Aliirhizobium</taxon>
    </lineage>
</organism>
<dbReference type="GO" id="GO:0005524">
    <property type="term" value="F:ATP binding"/>
    <property type="evidence" value="ECO:0007669"/>
    <property type="project" value="UniProtKB-KW"/>
</dbReference>
<dbReference type="PROSITE" id="PS50109">
    <property type="entry name" value="HIS_KIN"/>
    <property type="match status" value="1"/>
</dbReference>
<dbReference type="PANTHER" id="PTHR34220:SF7">
    <property type="entry name" value="SENSOR HISTIDINE KINASE YPDA"/>
    <property type="match status" value="1"/>
</dbReference>
<evidence type="ECO:0000256" key="13">
    <source>
        <dbReference type="ARBA" id="ARBA00023136"/>
    </source>
</evidence>
<dbReference type="InterPro" id="IPR003594">
    <property type="entry name" value="HATPase_dom"/>
</dbReference>
<dbReference type="Gene3D" id="3.30.565.10">
    <property type="entry name" value="Histidine kinase-like ATPase, C-terminal domain"/>
    <property type="match status" value="1"/>
</dbReference>
<dbReference type="RefSeq" id="WP_183825314.1">
    <property type="nucleotide sequence ID" value="NZ_JACIGW010000003.1"/>
</dbReference>
<evidence type="ECO:0000256" key="9">
    <source>
        <dbReference type="ARBA" id="ARBA00022777"/>
    </source>
</evidence>
<evidence type="ECO:0000256" key="6">
    <source>
        <dbReference type="ARBA" id="ARBA00022679"/>
    </source>
</evidence>
<name>A0A7W6TEK6_9HYPH</name>
<feature type="transmembrane region" description="Helical" evidence="14">
    <location>
        <begin position="71"/>
        <end position="95"/>
    </location>
</feature>
<evidence type="ECO:0000256" key="2">
    <source>
        <dbReference type="ARBA" id="ARBA00004651"/>
    </source>
</evidence>
<feature type="domain" description="Histidine kinase" evidence="15">
    <location>
        <begin position="384"/>
        <end position="547"/>
    </location>
</feature>
<keyword evidence="4" id="KW-1003">Cell membrane</keyword>
<comment type="caution">
    <text evidence="17">The sequence shown here is derived from an EMBL/GenBank/DDBJ whole genome shotgun (WGS) entry which is preliminary data.</text>
</comment>
<feature type="transmembrane region" description="Helical" evidence="14">
    <location>
        <begin position="101"/>
        <end position="119"/>
    </location>
</feature>
<evidence type="ECO:0000256" key="4">
    <source>
        <dbReference type="ARBA" id="ARBA00022475"/>
    </source>
</evidence>
<evidence type="ECO:0000313" key="16">
    <source>
        <dbReference type="EMBL" id="MBB4349711.1"/>
    </source>
</evidence>
<dbReference type="Proteomes" id="UP000576087">
    <property type="component" value="Unassembled WGS sequence"/>
</dbReference>
<dbReference type="Proteomes" id="UP000520770">
    <property type="component" value="Unassembled WGS sequence"/>
</dbReference>
<dbReference type="GO" id="GO:0005886">
    <property type="term" value="C:plasma membrane"/>
    <property type="evidence" value="ECO:0007669"/>
    <property type="project" value="UniProtKB-SubCell"/>
</dbReference>
<keyword evidence="8" id="KW-0547">Nucleotide-binding</keyword>
<dbReference type="SUPFAM" id="SSF55874">
    <property type="entry name" value="ATPase domain of HSP90 chaperone/DNA topoisomerase II/histidine kinase"/>
    <property type="match status" value="1"/>
</dbReference>
<dbReference type="SMART" id="SM00387">
    <property type="entry name" value="HATPase_c"/>
    <property type="match status" value="1"/>
</dbReference>
<evidence type="ECO:0000256" key="7">
    <source>
        <dbReference type="ARBA" id="ARBA00022692"/>
    </source>
</evidence>
<sequence>MILLALFERAALMLMVLFFLGRTRLFKNVLWKGRLSGLELAFLSALFSGFAVGGTYMGIPVEGALVNVRTIAIMSGGILFGPWVGIPAGIISGLHRFLIDIHGPSATACLISSICAGLLSTVIHYRGRRRWLWLTGSLAGMACECLTMLLILLLAPVGVGSAIVAEIAWPMIIGSMCTGMIIKRIQDIEDEKELTAAHEAKLALIIANRTLPFFQNVQDDTFAKVCGVIHECLGADAVAITDRDHVLAYVGIGHEYYDEKKHKHLSGLTADAIRNDRITIDNNLHRYPAADFRSVAIVPLRENGLVTGTLKIFFAKPDMITDSLRELGVGLSQLISTQMELSRVKALREMAAKAEFRALQSKINPHFLFNALNAISSLVRLRPDEARQVIAKLADYLRQNLSLSDGMIDIKDELRQVQDYVAIEQARFGPKLTVTFDVDDVNVEIPSLSLQPLVENAILHGIQSQPKPGEVHIAVKRLTDRVNVTIRDTGKGIDPEVIEAVANGEAVRDRIGLMNVNERLKLLHGQGLTIQRLEPGTSVSFDLPLENKEAA</sequence>
<keyword evidence="13 14" id="KW-0472">Membrane</keyword>
<comment type="catalytic activity">
    <reaction evidence="1">
        <text>ATP + protein L-histidine = ADP + protein N-phospho-L-histidine.</text>
        <dbReference type="EC" id="2.7.13.3"/>
    </reaction>
</comment>